<dbReference type="PANTHER" id="PTHR47923:SF1">
    <property type="entry name" value="INSERTION ELEMENT IS1 1 PROTEIN INSA-RELATED"/>
    <property type="match status" value="1"/>
</dbReference>
<name>A0A2A5T1P5_9GAMM</name>
<dbReference type="GO" id="GO:0006313">
    <property type="term" value="P:DNA transposition"/>
    <property type="evidence" value="ECO:0007669"/>
    <property type="project" value="TreeGrafter"/>
</dbReference>
<keyword evidence="1" id="KW-0614">Plasmid</keyword>
<keyword evidence="1" id="KW-0560">Oxidoreductase</keyword>
<organism evidence="1 2">
    <name type="scientific">Candidatus Enterovibrio escicola</name>
    <dbReference type="NCBI Taxonomy" id="1927127"/>
    <lineage>
        <taxon>Bacteria</taxon>
        <taxon>Pseudomonadati</taxon>
        <taxon>Pseudomonadota</taxon>
        <taxon>Gammaproteobacteria</taxon>
        <taxon>Vibrionales</taxon>
        <taxon>Vibrionaceae</taxon>
        <taxon>Enterovibrio</taxon>
    </lineage>
</organism>
<gene>
    <name evidence="1" type="ORF">BTN49_2275</name>
</gene>
<dbReference type="EMBL" id="NBYY01000026">
    <property type="protein sequence ID" value="PCS22082.1"/>
    <property type="molecule type" value="Genomic_DNA"/>
</dbReference>
<protein>
    <submittedName>
        <fullName evidence="1">Glucose dehydrogenase, PQQ-dependent</fullName>
        <ecNumber evidence="1">1.1.5.2</ecNumber>
    </submittedName>
</protein>
<reference evidence="2" key="1">
    <citation type="submission" date="2017-04" db="EMBL/GenBank/DDBJ databases">
        <title>Genome evolution of the luminous symbionts of deep sea anglerfish.</title>
        <authorList>
            <person name="Hendry T.A."/>
        </authorList>
    </citation>
    <scope>NUCLEOTIDE SEQUENCE [LARGE SCALE GENOMIC DNA]</scope>
    <source>
        <plasmid evidence="2">pmj3</plasmid>
    </source>
</reference>
<dbReference type="EC" id="1.1.5.2" evidence="1"/>
<sequence>MIIIATVDVKCYFYPQTKTVKNYGLGLGGHQLYRYQAYCRTFQLEYTYRDYQAGIKEQVIKRAMNN</sequence>
<dbReference type="AlphaFoldDB" id="A0A2A5T1P5"/>
<evidence type="ECO:0000313" key="1">
    <source>
        <dbReference type="EMBL" id="PCS22082.1"/>
    </source>
</evidence>
<dbReference type="PANTHER" id="PTHR47923">
    <property type="entry name" value="INSERTION ELEMENT IS1 1 PROTEIN INSA-RELATED"/>
    <property type="match status" value="1"/>
</dbReference>
<keyword evidence="2" id="KW-1185">Reference proteome</keyword>
<geneLocation type="plasmid" evidence="2">
    <name>pmj3</name>
</geneLocation>
<dbReference type="Proteomes" id="UP000219020">
    <property type="component" value="Plasmid pMJ3"/>
</dbReference>
<proteinExistence type="predicted"/>
<comment type="caution">
    <text evidence="1">The sequence shown here is derived from an EMBL/GenBank/DDBJ whole genome shotgun (WGS) entry which is preliminary data.</text>
</comment>
<dbReference type="InterPro" id="IPR051252">
    <property type="entry name" value="IS1_transposase_InsA"/>
</dbReference>
<accession>A0A2A5T1P5</accession>
<evidence type="ECO:0000313" key="2">
    <source>
        <dbReference type="Proteomes" id="UP000219020"/>
    </source>
</evidence>
<dbReference type="GO" id="GO:0008876">
    <property type="term" value="F:quinoprotein glucose dehydrogenase activity"/>
    <property type="evidence" value="ECO:0007669"/>
    <property type="project" value="UniProtKB-EC"/>
</dbReference>